<reference key="2">
    <citation type="submission" date="2011-08" db="EMBL/GenBank/DDBJ databases">
        <title>Genome sequence of Naumovozyma castellii.</title>
        <authorList>
            <person name="Gordon J.L."/>
            <person name="Armisen D."/>
            <person name="Proux-Wera E."/>
            <person name="OhEigeartaigh S.S."/>
            <person name="Byrne K.P."/>
            <person name="Wolfe K.H."/>
        </authorList>
    </citation>
    <scope>NUCLEOTIDE SEQUENCE</scope>
    <source>
        <strain>Type strain:CBS 4309</strain>
    </source>
</reference>
<dbReference type="OMA" id="VINDKKW"/>
<keyword evidence="2" id="KW-1185">Reference proteome</keyword>
<dbReference type="EMBL" id="HE576752">
    <property type="protein sequence ID" value="CCC67885.1"/>
    <property type="molecule type" value="Genomic_DNA"/>
</dbReference>
<dbReference type="AlphaFoldDB" id="G0V8T6"/>
<dbReference type="Proteomes" id="UP000001640">
    <property type="component" value="Chromosome 1"/>
</dbReference>
<accession>G0V8T6</accession>
<dbReference type="RefSeq" id="XP_003674265.1">
    <property type="nucleotide sequence ID" value="XM_003674217.1"/>
</dbReference>
<dbReference type="InParanoid" id="G0V8T6"/>
<dbReference type="OrthoDB" id="5873279at2759"/>
<dbReference type="KEGG" id="ncs:NCAS_0A13270"/>
<dbReference type="FunCoup" id="G0V8T6">
    <property type="interactions" value="17"/>
</dbReference>
<evidence type="ECO:0000313" key="2">
    <source>
        <dbReference type="Proteomes" id="UP000001640"/>
    </source>
</evidence>
<protein>
    <recommendedName>
        <fullName evidence="3">AMP-activated protein kinase glycogen-binding domain-containing protein</fullName>
    </recommendedName>
</protein>
<dbReference type="eggNOG" id="ENOG502S4ZU">
    <property type="taxonomic scope" value="Eukaryota"/>
</dbReference>
<organism evidence="1 2">
    <name type="scientific">Naumovozyma castellii</name>
    <name type="common">Yeast</name>
    <name type="synonym">Saccharomyces castellii</name>
    <dbReference type="NCBI Taxonomy" id="27288"/>
    <lineage>
        <taxon>Eukaryota</taxon>
        <taxon>Fungi</taxon>
        <taxon>Dikarya</taxon>
        <taxon>Ascomycota</taxon>
        <taxon>Saccharomycotina</taxon>
        <taxon>Saccharomycetes</taxon>
        <taxon>Saccharomycetales</taxon>
        <taxon>Saccharomycetaceae</taxon>
        <taxon>Naumovozyma</taxon>
    </lineage>
</organism>
<dbReference type="GeneID" id="96901363"/>
<dbReference type="HOGENOM" id="CLU_073112_0_0_1"/>
<dbReference type="SUPFAM" id="SSF81296">
    <property type="entry name" value="E set domains"/>
    <property type="match status" value="1"/>
</dbReference>
<dbReference type="CDD" id="cd02859">
    <property type="entry name" value="E_set_AMPKbeta_like_N"/>
    <property type="match status" value="1"/>
</dbReference>
<reference evidence="2" key="1">
    <citation type="journal article" date="2011" name="Proc. Natl. Acad. Sci. U.S.A.">
        <title>Evolutionary erosion of yeast sex chromosomes by mating-type switching accidents.</title>
        <authorList>
            <person name="Gordon J.L."/>
            <person name="Armisen D."/>
            <person name="Proux-Wera E."/>
            <person name="Oheigeartaigh S.S."/>
            <person name="Byrne K.P."/>
            <person name="Wolfe K.H."/>
        </authorList>
    </citation>
    <scope>NUCLEOTIDE SEQUENCE [LARGE SCALE GENOMIC DNA]</scope>
    <source>
        <strain evidence="2">ATCC 76901 / BCRC 22586 / CBS 4309 / NBRC 1992 / NRRL Y-12630</strain>
    </source>
</reference>
<proteinExistence type="predicted"/>
<gene>
    <name evidence="1" type="primary">NCAS0A13270</name>
    <name evidence="1" type="ordered locus">NCAS_0A13270</name>
</gene>
<dbReference type="Gene3D" id="2.60.40.10">
    <property type="entry name" value="Immunoglobulins"/>
    <property type="match status" value="1"/>
</dbReference>
<sequence length="223" mass="26202">MSVVVVDDLLLLSIPKDVVEKELKHRGHFTSISITGEFDHWGHTDPQYHLRFNDQENVYNVGIPHKEENSLQFKFIVDNDLWITFPCFSTCMDYHGYFNNIINSKYIVPSMAESGSNSQEDTLTLNERSQVFEGKEEYTGEEREIPQIDYSNILIKEGDYINISSQSELSSADEIEDEETLLTGNFNDDCWYEEPRHYLYPKPVYNSKLSRLTKSFKEYWYME</sequence>
<evidence type="ECO:0008006" key="3">
    <source>
        <dbReference type="Google" id="ProtNLM"/>
    </source>
</evidence>
<dbReference type="STRING" id="1064592.G0V8T6"/>
<evidence type="ECO:0000313" key="1">
    <source>
        <dbReference type="EMBL" id="CCC67885.1"/>
    </source>
</evidence>
<dbReference type="InterPro" id="IPR013783">
    <property type="entry name" value="Ig-like_fold"/>
</dbReference>
<dbReference type="InterPro" id="IPR014756">
    <property type="entry name" value="Ig_E-set"/>
</dbReference>
<name>G0V8T6_NAUCA</name>